<evidence type="ECO:0000313" key="2">
    <source>
        <dbReference type="Proteomes" id="UP000640299"/>
    </source>
</evidence>
<gene>
    <name evidence="1" type="ORF">JRU67_11960</name>
</gene>
<evidence type="ECO:0000313" key="1">
    <source>
        <dbReference type="EMBL" id="QRN90755.1"/>
    </source>
</evidence>
<dbReference type="EMBL" id="CP069389">
    <property type="protein sequence ID" value="QRN90755.1"/>
    <property type="molecule type" value="Genomic_DNA"/>
</dbReference>
<dbReference type="AlphaFoldDB" id="A0AB37HIX3"/>
<protein>
    <submittedName>
        <fullName evidence="1">Uncharacterized protein</fullName>
    </submittedName>
</protein>
<accession>A0AB37HIX3</accession>
<dbReference type="RefSeq" id="WP_204178121.1">
    <property type="nucleotide sequence ID" value="NZ_CP069389.1"/>
</dbReference>
<sequence>MNIKKILNRDKKEKVNLNPLIESEIDELRVSALFIKTQKFFYENQISEEERKSLARMLNAYYN</sequence>
<reference evidence="1" key="1">
    <citation type="submission" date="2021-02" db="EMBL/GenBank/DDBJ databases">
        <title>cfr and optrA-positive Staphylococcus spp.</title>
        <authorList>
            <person name="Chen L."/>
        </authorList>
    </citation>
    <scope>NUCLEOTIDE SEQUENCE</scope>
    <source>
        <strain evidence="1">GDQ20D70P</strain>
    </source>
</reference>
<dbReference type="Proteomes" id="UP000640299">
    <property type="component" value="Chromosome"/>
</dbReference>
<proteinExistence type="predicted"/>
<name>A0AB37HIX3_MAMSC</name>
<organism evidence="1 2">
    <name type="scientific">Mammaliicoccus sciuri</name>
    <name type="common">Staphylococcus sciuri</name>
    <dbReference type="NCBI Taxonomy" id="1296"/>
    <lineage>
        <taxon>Bacteria</taxon>
        <taxon>Bacillati</taxon>
        <taxon>Bacillota</taxon>
        <taxon>Bacilli</taxon>
        <taxon>Bacillales</taxon>
        <taxon>Staphylococcaceae</taxon>
        <taxon>Mammaliicoccus</taxon>
    </lineage>
</organism>